<sequence length="243" mass="28565">MFWRKQKTIVVDVYTDRKEMFEAYQPMLARKFIPDWWKNLPQHREADMQGYEKMPVATLKGCPAINDILKTGIIFPAWCELHAKVDMGGNRNIHIVPEHIQVAEHDERDFTQHKPEMAHIKVTSPWAIVEKTGVKFIWMKPDWHQQKPLEYWTVPGIVDFKYQHASLLNMFVPYNTKLQINTGTPWLQLIPLSEKPVEVKCHLVSTQDLDQIMSANTFISITGGYLKKIRDIRKQQERLNEND</sequence>
<organism evidence="1">
    <name type="scientific">marine metagenome</name>
    <dbReference type="NCBI Taxonomy" id="408172"/>
    <lineage>
        <taxon>unclassified sequences</taxon>
        <taxon>metagenomes</taxon>
        <taxon>ecological metagenomes</taxon>
    </lineage>
</organism>
<reference evidence="1" key="1">
    <citation type="submission" date="2018-05" db="EMBL/GenBank/DDBJ databases">
        <authorList>
            <person name="Lanie J.A."/>
            <person name="Ng W.-L."/>
            <person name="Kazmierczak K.M."/>
            <person name="Andrzejewski T.M."/>
            <person name="Davidsen T.M."/>
            <person name="Wayne K.J."/>
            <person name="Tettelin H."/>
            <person name="Glass J.I."/>
            <person name="Rusch D."/>
            <person name="Podicherti R."/>
            <person name="Tsui H.-C.T."/>
            <person name="Winkler M.E."/>
        </authorList>
    </citation>
    <scope>NUCLEOTIDE SEQUENCE</scope>
</reference>
<dbReference type="AlphaFoldDB" id="A0A381VQ68"/>
<protein>
    <submittedName>
        <fullName evidence="1">Uncharacterized protein</fullName>
    </submittedName>
</protein>
<dbReference type="EMBL" id="UINC01009470">
    <property type="protein sequence ID" value="SVA42465.1"/>
    <property type="molecule type" value="Genomic_DNA"/>
</dbReference>
<gene>
    <name evidence="1" type="ORF">METZ01_LOCUS95319</name>
</gene>
<accession>A0A381VQ68</accession>
<evidence type="ECO:0000313" key="1">
    <source>
        <dbReference type="EMBL" id="SVA42465.1"/>
    </source>
</evidence>
<name>A0A381VQ68_9ZZZZ</name>
<proteinExistence type="predicted"/>